<reference evidence="1 2" key="1">
    <citation type="submission" date="2015-03" db="EMBL/GenBank/DDBJ databases">
        <title>Genome sequence of Pseudoalteromonas aurantia.</title>
        <authorList>
            <person name="Xie B.-B."/>
            <person name="Rong J.-C."/>
            <person name="Qin Q.-L."/>
            <person name="Zhang Y.-Z."/>
        </authorList>
    </citation>
    <scope>NUCLEOTIDE SEQUENCE [LARGE SCALE GENOMIC DNA]</scope>
    <source>
        <strain evidence="1 2">208</strain>
    </source>
</reference>
<protein>
    <submittedName>
        <fullName evidence="1">Uncharacterized protein</fullName>
    </submittedName>
</protein>
<dbReference type="Proteomes" id="UP000615755">
    <property type="component" value="Unassembled WGS sequence"/>
</dbReference>
<evidence type="ECO:0000313" key="1">
    <source>
        <dbReference type="EMBL" id="MBE0369992.1"/>
    </source>
</evidence>
<dbReference type="EMBL" id="AQGV01000014">
    <property type="protein sequence ID" value="MBE0369992.1"/>
    <property type="molecule type" value="Genomic_DNA"/>
</dbReference>
<organism evidence="1 2">
    <name type="scientific">Pseudoalteromonas aurantia 208</name>
    <dbReference type="NCBI Taxonomy" id="1314867"/>
    <lineage>
        <taxon>Bacteria</taxon>
        <taxon>Pseudomonadati</taxon>
        <taxon>Pseudomonadota</taxon>
        <taxon>Gammaproteobacteria</taxon>
        <taxon>Alteromonadales</taxon>
        <taxon>Pseudoalteromonadaceae</taxon>
        <taxon>Pseudoalteromonas</taxon>
    </lineage>
</organism>
<sequence>MNIISMPLFLSVMAGSLYGKLELQVPASDFYYARETGAVVNKEVLYVGSGVKKGQSLLEYAVKSEQNTRRLHAKTDGYVEFINKELNTGHSLSEGQLLFIVTSYTVLGKYQTSIESDDPMIAPGSSLWFCDSSEQWQFHVDEIKESKLLISSNLDQRSFNLLDKLSKQDALVSFFDKEHCNL</sequence>
<comment type="caution">
    <text evidence="1">The sequence shown here is derived from an EMBL/GenBank/DDBJ whole genome shotgun (WGS) entry which is preliminary data.</text>
</comment>
<dbReference type="RefSeq" id="WP_192509164.1">
    <property type="nucleotide sequence ID" value="NZ_AQGV01000014.1"/>
</dbReference>
<keyword evidence="2" id="KW-1185">Reference proteome</keyword>
<gene>
    <name evidence="1" type="ORF">PAUR_a4613</name>
</gene>
<proteinExistence type="predicted"/>
<accession>A0ABR9EGZ1</accession>
<evidence type="ECO:0000313" key="2">
    <source>
        <dbReference type="Proteomes" id="UP000615755"/>
    </source>
</evidence>
<name>A0ABR9EGZ1_9GAMM</name>